<dbReference type="GO" id="GO:0047631">
    <property type="term" value="F:ADP-ribose diphosphatase activity"/>
    <property type="evidence" value="ECO:0007669"/>
    <property type="project" value="TreeGrafter"/>
</dbReference>
<dbReference type="InterPro" id="IPR020084">
    <property type="entry name" value="NUDIX_hydrolase_CS"/>
</dbReference>
<evidence type="ECO:0000313" key="5">
    <source>
        <dbReference type="EMBL" id="KAH7435468.1"/>
    </source>
</evidence>
<evidence type="ECO:0000256" key="3">
    <source>
        <dbReference type="ARBA" id="ARBA00022801"/>
    </source>
</evidence>
<dbReference type="OrthoDB" id="447842at2759"/>
<gene>
    <name evidence="5" type="ORF">KP509_06G066300</name>
</gene>
<accession>A0A8T2UL56</accession>
<dbReference type="InterPro" id="IPR003293">
    <property type="entry name" value="Nudix_hydrolase6-like"/>
</dbReference>
<comment type="similarity">
    <text evidence="1">Belongs to the Nudix hydrolase family.</text>
</comment>
<dbReference type="CDD" id="cd04670">
    <property type="entry name" value="NUDIX_ASFGF2_Nudt6"/>
    <property type="match status" value="1"/>
</dbReference>
<dbReference type="PANTHER" id="PTHR13994">
    <property type="entry name" value="NUDIX HYDROLASE RELATED"/>
    <property type="match status" value="1"/>
</dbReference>
<dbReference type="GO" id="GO:0051287">
    <property type="term" value="F:NAD binding"/>
    <property type="evidence" value="ECO:0007669"/>
    <property type="project" value="TreeGrafter"/>
</dbReference>
<dbReference type="PRINTS" id="PR01356">
    <property type="entry name" value="GFGPROTEIN"/>
</dbReference>
<dbReference type="Pfam" id="PF18290">
    <property type="entry name" value="Nudix_hydro"/>
    <property type="match status" value="1"/>
</dbReference>
<dbReference type="EMBL" id="CM035411">
    <property type="protein sequence ID" value="KAH7435468.1"/>
    <property type="molecule type" value="Genomic_DNA"/>
</dbReference>
<evidence type="ECO:0000313" key="6">
    <source>
        <dbReference type="Proteomes" id="UP000825935"/>
    </source>
</evidence>
<dbReference type="FunFam" id="3.40.630.30:FF:000016">
    <property type="entry name" value="nudix hydrolase 2"/>
    <property type="match status" value="1"/>
</dbReference>
<dbReference type="InterPro" id="IPR000086">
    <property type="entry name" value="NUDIX_hydrolase_dom"/>
</dbReference>
<dbReference type="InterPro" id="IPR040618">
    <property type="entry name" value="Pre-Nudix"/>
</dbReference>
<comment type="caution">
    <text evidence="5">The sequence shown here is derived from an EMBL/GenBank/DDBJ whole genome shotgun (WGS) entry which is preliminary data.</text>
</comment>
<protein>
    <recommendedName>
        <fullName evidence="4">Nudix hydrolase domain-containing protein</fullName>
    </recommendedName>
</protein>
<keyword evidence="6" id="KW-1185">Reference proteome</keyword>
<dbReference type="GO" id="GO:0046872">
    <property type="term" value="F:metal ion binding"/>
    <property type="evidence" value="ECO:0007669"/>
    <property type="project" value="UniProtKB-KW"/>
</dbReference>
<keyword evidence="3" id="KW-0378">Hydrolase</keyword>
<dbReference type="Proteomes" id="UP000825935">
    <property type="component" value="Chromosome 6"/>
</dbReference>
<reference evidence="5" key="1">
    <citation type="submission" date="2021-08" db="EMBL/GenBank/DDBJ databases">
        <title>WGS assembly of Ceratopteris richardii.</title>
        <authorList>
            <person name="Marchant D.B."/>
            <person name="Chen G."/>
            <person name="Jenkins J."/>
            <person name="Shu S."/>
            <person name="Leebens-Mack J."/>
            <person name="Grimwood J."/>
            <person name="Schmutz J."/>
            <person name="Soltis P."/>
            <person name="Soltis D."/>
            <person name="Chen Z.-H."/>
        </authorList>
    </citation>
    <scope>NUCLEOTIDE SEQUENCE</scope>
    <source>
        <strain evidence="5">Whitten #5841</strain>
        <tissue evidence="5">Leaf</tissue>
    </source>
</reference>
<dbReference type="FunFam" id="3.90.79.10:FF:000015">
    <property type="entry name" value="Nudix hydrolase 8"/>
    <property type="match status" value="1"/>
</dbReference>
<dbReference type="PANTHER" id="PTHR13994:SF13">
    <property type="entry name" value="FI03680P"/>
    <property type="match status" value="1"/>
</dbReference>
<dbReference type="PROSITE" id="PS51462">
    <property type="entry name" value="NUDIX"/>
    <property type="match status" value="1"/>
</dbReference>
<proteinExistence type="inferred from homology"/>
<dbReference type="SUPFAM" id="SSF55811">
    <property type="entry name" value="Nudix"/>
    <property type="match status" value="1"/>
</dbReference>
<evidence type="ECO:0000256" key="1">
    <source>
        <dbReference type="ARBA" id="ARBA00005582"/>
    </source>
</evidence>
<dbReference type="GO" id="GO:0035529">
    <property type="term" value="F:NADH pyrophosphatase activity"/>
    <property type="evidence" value="ECO:0007669"/>
    <property type="project" value="TreeGrafter"/>
</dbReference>
<dbReference type="AlphaFoldDB" id="A0A8T2UL56"/>
<evidence type="ECO:0000259" key="4">
    <source>
        <dbReference type="PROSITE" id="PS51462"/>
    </source>
</evidence>
<organism evidence="5 6">
    <name type="scientific">Ceratopteris richardii</name>
    <name type="common">Triangle waterfern</name>
    <dbReference type="NCBI Taxonomy" id="49495"/>
    <lineage>
        <taxon>Eukaryota</taxon>
        <taxon>Viridiplantae</taxon>
        <taxon>Streptophyta</taxon>
        <taxon>Embryophyta</taxon>
        <taxon>Tracheophyta</taxon>
        <taxon>Polypodiopsida</taxon>
        <taxon>Polypodiidae</taxon>
        <taxon>Polypodiales</taxon>
        <taxon>Pteridineae</taxon>
        <taxon>Pteridaceae</taxon>
        <taxon>Parkerioideae</taxon>
        <taxon>Ceratopteris</taxon>
    </lineage>
</organism>
<dbReference type="PROSITE" id="PS00893">
    <property type="entry name" value="NUDIX_BOX"/>
    <property type="match status" value="1"/>
</dbReference>
<dbReference type="Pfam" id="PF00293">
    <property type="entry name" value="NUDIX"/>
    <property type="match status" value="1"/>
</dbReference>
<dbReference type="OMA" id="PCEISEA"/>
<keyword evidence="2" id="KW-0479">Metal-binding</keyword>
<name>A0A8T2UL56_CERRI</name>
<sequence length="364" mass="41139">MAIACPVSSMLSSSEDSLLSCSSTGRINLGTCNFTAFRKPNRVFVVWRIQASSGMNSTLDHHSPSSFSSVLDVRQKASSIFDQETHFFVTADTIKLPEWTRMSGLLLKAEEDCYEGVIIDPACLPRDSEQFIKSLRASICHWKTQRKRGVWLQLSPELADFVPLAIKEGFQYHHAEQTHVMLTYWIPETPCTLPPNASHQVGIGAFVMNQNREVLAVQEKDGPLRGLGVWKMPTGLIDQGEDLCVGAVREVKEETGVDTEFLQVVGFRHGHFVSFSKSDLYFLCTLRPLSFDVVTQRGEIEAARWMSLEEFKSQPFYSAHKTRRNMLDLCVASWDGHYNGFTAQQLQSSSLARPTQYFFHLQRD</sequence>
<evidence type="ECO:0000256" key="2">
    <source>
        <dbReference type="ARBA" id="ARBA00022723"/>
    </source>
</evidence>
<dbReference type="InterPro" id="IPR015797">
    <property type="entry name" value="NUDIX_hydrolase-like_dom_sf"/>
</dbReference>
<feature type="domain" description="Nudix hydrolase" evidence="4">
    <location>
        <begin position="198"/>
        <end position="330"/>
    </location>
</feature>
<dbReference type="Gene3D" id="3.90.79.10">
    <property type="entry name" value="Nucleoside Triphosphate Pyrophosphohydrolase"/>
    <property type="match status" value="1"/>
</dbReference>
<dbReference type="Gene3D" id="3.40.630.30">
    <property type="match status" value="1"/>
</dbReference>